<dbReference type="Proteomes" id="UP000305222">
    <property type="component" value="Unassembled WGS sequence"/>
</dbReference>
<reference evidence="2 3" key="1">
    <citation type="journal article" date="2019" name="Environ. Microbiol.">
        <title>An active ?-lactamase is a part of an orchestrated cell wall stress resistance network of Bacillus subtilis and related rhizosphere species.</title>
        <authorList>
            <person name="Bucher T."/>
            <person name="Keren-Paz A."/>
            <person name="Hausser J."/>
            <person name="Olender T."/>
            <person name="Cytryn E."/>
            <person name="Kolodkin-Gal I."/>
        </authorList>
    </citation>
    <scope>NUCLEOTIDE SEQUENCE [LARGE SCALE GENOMIC DNA]</scope>
    <source>
        <strain evidence="2 3">I5</strain>
    </source>
</reference>
<dbReference type="PROSITE" id="PS51257">
    <property type="entry name" value="PROKAR_LIPOPROTEIN"/>
    <property type="match status" value="1"/>
</dbReference>
<dbReference type="Pfam" id="PF01266">
    <property type="entry name" value="DAO"/>
    <property type="match status" value="1"/>
</dbReference>
<gene>
    <name evidence="2" type="ORF">FC699_38085</name>
</gene>
<evidence type="ECO:0000313" key="2">
    <source>
        <dbReference type="EMBL" id="TKI74587.1"/>
    </source>
</evidence>
<proteinExistence type="predicted"/>
<organism evidence="2 3">
    <name type="scientific">Bacillus wiedmannii</name>
    <dbReference type="NCBI Taxonomy" id="1890302"/>
    <lineage>
        <taxon>Bacteria</taxon>
        <taxon>Bacillati</taxon>
        <taxon>Bacillota</taxon>
        <taxon>Bacilli</taxon>
        <taxon>Bacillales</taxon>
        <taxon>Bacillaceae</taxon>
        <taxon>Bacillus</taxon>
        <taxon>Bacillus cereus group</taxon>
    </lineage>
</organism>
<dbReference type="Gene3D" id="3.50.50.60">
    <property type="entry name" value="FAD/NAD(P)-binding domain"/>
    <property type="match status" value="1"/>
</dbReference>
<dbReference type="SUPFAM" id="SSF51905">
    <property type="entry name" value="FAD/NAD(P)-binding domain"/>
    <property type="match status" value="1"/>
</dbReference>
<dbReference type="InterPro" id="IPR006076">
    <property type="entry name" value="FAD-dep_OxRdtase"/>
</dbReference>
<evidence type="ECO:0000259" key="1">
    <source>
        <dbReference type="Pfam" id="PF01266"/>
    </source>
</evidence>
<comment type="caution">
    <text evidence="2">The sequence shown here is derived from an EMBL/GenBank/DDBJ whole genome shotgun (WGS) entry which is preliminary data.</text>
</comment>
<dbReference type="InterPro" id="IPR036188">
    <property type="entry name" value="FAD/NAD-bd_sf"/>
</dbReference>
<feature type="non-terminal residue" evidence="2">
    <location>
        <position position="37"/>
    </location>
</feature>
<dbReference type="AlphaFoldDB" id="A0A4U2ZIX3"/>
<accession>A0A4U2ZIX3</accession>
<dbReference type="EMBL" id="SZON01004055">
    <property type="protein sequence ID" value="TKI74587.1"/>
    <property type="molecule type" value="Genomic_DNA"/>
</dbReference>
<protein>
    <submittedName>
        <fullName evidence="2">FAD-dependent oxidoreductase</fullName>
    </submittedName>
</protein>
<name>A0A4U2ZIX3_9BACI</name>
<sequence length="37" mass="4080">MRHCDVLIIGGGIIGCSIAYYTSKYGRDVTIIEKGEF</sequence>
<evidence type="ECO:0000313" key="3">
    <source>
        <dbReference type="Proteomes" id="UP000305222"/>
    </source>
</evidence>
<feature type="domain" description="FAD dependent oxidoreductase" evidence="1">
    <location>
        <begin position="5"/>
        <end position="35"/>
    </location>
</feature>